<accession>A0AAN8WFY2</accession>
<keyword evidence="1" id="KW-0472">Membrane</keyword>
<keyword evidence="1" id="KW-0812">Transmembrane</keyword>
<keyword evidence="4" id="KW-1185">Reference proteome</keyword>
<dbReference type="InterPro" id="IPR003609">
    <property type="entry name" value="Pan_app"/>
</dbReference>
<dbReference type="AlphaFoldDB" id="A0AAN8WFY2"/>
<keyword evidence="1" id="KW-1133">Transmembrane helix</keyword>
<dbReference type="InterPro" id="IPR016187">
    <property type="entry name" value="CTDL_fold"/>
</dbReference>
<evidence type="ECO:0000256" key="1">
    <source>
        <dbReference type="SAM" id="Phobius"/>
    </source>
</evidence>
<organism evidence="3 4">
    <name type="scientific">Halocaridina rubra</name>
    <name type="common">Hawaiian red shrimp</name>
    <dbReference type="NCBI Taxonomy" id="373956"/>
    <lineage>
        <taxon>Eukaryota</taxon>
        <taxon>Metazoa</taxon>
        <taxon>Ecdysozoa</taxon>
        <taxon>Arthropoda</taxon>
        <taxon>Crustacea</taxon>
        <taxon>Multicrustacea</taxon>
        <taxon>Malacostraca</taxon>
        <taxon>Eumalacostraca</taxon>
        <taxon>Eucarida</taxon>
        <taxon>Decapoda</taxon>
        <taxon>Pleocyemata</taxon>
        <taxon>Caridea</taxon>
        <taxon>Atyoidea</taxon>
        <taxon>Atyidae</taxon>
        <taxon>Halocaridina</taxon>
    </lineage>
</organism>
<sequence length="228" mass="26016">MHRQYNNRIMRPITKWWLSVIVCSLSYNILVCQANLARTYKLLYDGGLKVTASYTLYKTASNIRCASTCTGKPRCWLYTWDTTSKECQLLDFLNTVVSTGAAPPTLRTYYVDSIDGRKIIKTSSTSSWTQSNDTCANMGGRLFIPEDNTYCHILNHVFGEDLLYIGMWRYPSDITVWYNMEGLTTFPHPNWGPGQPNNYFGSQFYVGCHKGNADDVSNNYNDHGICEI</sequence>
<name>A0AAN8WFY2_HALRR</name>
<proteinExistence type="predicted"/>
<evidence type="ECO:0000313" key="3">
    <source>
        <dbReference type="EMBL" id="KAK7056536.1"/>
    </source>
</evidence>
<feature type="domain" description="Apple" evidence="2">
    <location>
        <begin position="58"/>
        <end position="92"/>
    </location>
</feature>
<dbReference type="Gene3D" id="3.10.100.10">
    <property type="entry name" value="Mannose-Binding Protein A, subunit A"/>
    <property type="match status" value="1"/>
</dbReference>
<evidence type="ECO:0000313" key="4">
    <source>
        <dbReference type="Proteomes" id="UP001381693"/>
    </source>
</evidence>
<protein>
    <recommendedName>
        <fullName evidence="2">Apple domain-containing protein</fullName>
    </recommendedName>
</protein>
<dbReference type="EMBL" id="JAXCGZ010021229">
    <property type="protein sequence ID" value="KAK7056536.1"/>
    <property type="molecule type" value="Genomic_DNA"/>
</dbReference>
<dbReference type="InterPro" id="IPR016186">
    <property type="entry name" value="C-type_lectin-like/link_sf"/>
</dbReference>
<reference evidence="3 4" key="1">
    <citation type="submission" date="2023-11" db="EMBL/GenBank/DDBJ databases">
        <title>Halocaridina rubra genome assembly.</title>
        <authorList>
            <person name="Smith C."/>
        </authorList>
    </citation>
    <scope>NUCLEOTIDE SEQUENCE [LARGE SCALE GENOMIC DNA]</scope>
    <source>
        <strain evidence="3">EP-1</strain>
        <tissue evidence="3">Whole</tissue>
    </source>
</reference>
<dbReference type="Pfam" id="PF00024">
    <property type="entry name" value="PAN_1"/>
    <property type="match status" value="1"/>
</dbReference>
<dbReference type="SUPFAM" id="SSF56436">
    <property type="entry name" value="C-type lectin-like"/>
    <property type="match status" value="1"/>
</dbReference>
<evidence type="ECO:0000259" key="2">
    <source>
        <dbReference type="Pfam" id="PF00024"/>
    </source>
</evidence>
<comment type="caution">
    <text evidence="3">The sequence shown here is derived from an EMBL/GenBank/DDBJ whole genome shotgun (WGS) entry which is preliminary data.</text>
</comment>
<dbReference type="Proteomes" id="UP001381693">
    <property type="component" value="Unassembled WGS sequence"/>
</dbReference>
<gene>
    <name evidence="3" type="ORF">SK128_020064</name>
</gene>
<feature type="transmembrane region" description="Helical" evidence="1">
    <location>
        <begin position="12"/>
        <end position="30"/>
    </location>
</feature>